<dbReference type="SUPFAM" id="SSF56037">
    <property type="entry name" value="PheT/TilS domain"/>
    <property type="match status" value="1"/>
</dbReference>
<keyword evidence="7 13" id="KW-0547">Nucleotide-binding</keyword>
<dbReference type="InterPro" id="IPR005146">
    <property type="entry name" value="B3/B4_tRNA-bd"/>
</dbReference>
<dbReference type="InterPro" id="IPR020825">
    <property type="entry name" value="Phe-tRNA_synthase-like_B3/B4"/>
</dbReference>
<dbReference type="Pfam" id="PF03484">
    <property type="entry name" value="B5"/>
    <property type="match status" value="1"/>
</dbReference>
<keyword evidence="8 13" id="KW-0067">ATP-binding</keyword>
<dbReference type="EMBL" id="SJPT01000008">
    <property type="protein sequence ID" value="TWU20442.1"/>
    <property type="molecule type" value="Genomic_DNA"/>
</dbReference>
<evidence type="ECO:0000256" key="5">
    <source>
        <dbReference type="ARBA" id="ARBA00022598"/>
    </source>
</evidence>
<keyword evidence="11 13" id="KW-0030">Aminoacyl-tRNA synthetase</keyword>
<dbReference type="Pfam" id="PF03147">
    <property type="entry name" value="FDX-ACB"/>
    <property type="match status" value="1"/>
</dbReference>
<organism evidence="16 17">
    <name type="scientific">Novipirellula galeiformis</name>
    <dbReference type="NCBI Taxonomy" id="2528004"/>
    <lineage>
        <taxon>Bacteria</taxon>
        <taxon>Pseudomonadati</taxon>
        <taxon>Planctomycetota</taxon>
        <taxon>Planctomycetia</taxon>
        <taxon>Pirellulales</taxon>
        <taxon>Pirellulaceae</taxon>
        <taxon>Novipirellula</taxon>
    </lineage>
</organism>
<dbReference type="GO" id="GO:0009328">
    <property type="term" value="C:phenylalanine-tRNA ligase complex"/>
    <property type="evidence" value="ECO:0007669"/>
    <property type="project" value="TreeGrafter"/>
</dbReference>
<dbReference type="SMART" id="SM00896">
    <property type="entry name" value="FDX-ACB"/>
    <property type="match status" value="1"/>
</dbReference>
<dbReference type="Pfam" id="PF03483">
    <property type="entry name" value="B3_4"/>
    <property type="match status" value="1"/>
</dbReference>
<dbReference type="EC" id="6.1.1.20" evidence="13"/>
<comment type="subunit">
    <text evidence="3 13">Tetramer of two alpha and two beta subunits.</text>
</comment>
<feature type="domain" description="FDX-ACB" evidence="14">
    <location>
        <begin position="575"/>
        <end position="669"/>
    </location>
</feature>
<dbReference type="Gene3D" id="3.30.70.380">
    <property type="entry name" value="Ferrodoxin-fold anticodon-binding domain"/>
    <property type="match status" value="1"/>
</dbReference>
<dbReference type="SMART" id="SM00874">
    <property type="entry name" value="B5"/>
    <property type="match status" value="1"/>
</dbReference>
<dbReference type="InterPro" id="IPR005121">
    <property type="entry name" value="Fdx_antiC-bd"/>
</dbReference>
<keyword evidence="4 13" id="KW-0963">Cytoplasm</keyword>
<feature type="binding site" evidence="13">
    <location>
        <position position="345"/>
    </location>
    <ligand>
        <name>Mg(2+)</name>
        <dbReference type="ChEBI" id="CHEBI:18420"/>
        <note>shared with alpha subunit</note>
    </ligand>
</feature>
<keyword evidence="5 13" id="KW-0436">Ligase</keyword>
<keyword evidence="9 13" id="KW-0460">Magnesium</keyword>
<evidence type="ECO:0000259" key="15">
    <source>
        <dbReference type="PROSITE" id="PS51483"/>
    </source>
</evidence>
<gene>
    <name evidence="13 16" type="primary">pheT</name>
    <name evidence="16" type="ORF">Pla52o_43190</name>
</gene>
<dbReference type="InterPro" id="IPR009061">
    <property type="entry name" value="DNA-bd_dom_put_sf"/>
</dbReference>
<dbReference type="OrthoDB" id="9805455at2"/>
<dbReference type="InterPro" id="IPR036690">
    <property type="entry name" value="Fdx_antiC-bd_sf"/>
</dbReference>
<reference evidence="16 17" key="1">
    <citation type="submission" date="2019-02" db="EMBL/GenBank/DDBJ databases">
        <title>Deep-cultivation of Planctomycetes and their phenomic and genomic characterization uncovers novel biology.</title>
        <authorList>
            <person name="Wiegand S."/>
            <person name="Jogler M."/>
            <person name="Boedeker C."/>
            <person name="Pinto D."/>
            <person name="Vollmers J."/>
            <person name="Rivas-Marin E."/>
            <person name="Kohn T."/>
            <person name="Peeters S.H."/>
            <person name="Heuer A."/>
            <person name="Rast P."/>
            <person name="Oberbeckmann S."/>
            <person name="Bunk B."/>
            <person name="Jeske O."/>
            <person name="Meyerdierks A."/>
            <person name="Storesund J.E."/>
            <person name="Kallscheuer N."/>
            <person name="Luecker S."/>
            <person name="Lage O.M."/>
            <person name="Pohl T."/>
            <person name="Merkel B.J."/>
            <person name="Hornburger P."/>
            <person name="Mueller R.-W."/>
            <person name="Bruemmer F."/>
            <person name="Labrenz M."/>
            <person name="Spormann A.M."/>
            <person name="Op Den Camp H."/>
            <person name="Overmann J."/>
            <person name="Amann R."/>
            <person name="Jetten M.S.M."/>
            <person name="Mascher T."/>
            <person name="Medema M.H."/>
            <person name="Devos D.P."/>
            <person name="Kaster A.-K."/>
            <person name="Ovreas L."/>
            <person name="Rohde M."/>
            <person name="Galperin M.Y."/>
            <person name="Jogler C."/>
        </authorList>
    </citation>
    <scope>NUCLEOTIDE SEQUENCE [LARGE SCALE GENOMIC DNA]</scope>
    <source>
        <strain evidence="16 17">Pla52o</strain>
    </source>
</reference>
<comment type="similarity">
    <text evidence="2 13">Belongs to the phenylalanyl-tRNA synthetase beta subunit family. Type 1 subfamily.</text>
</comment>
<feature type="domain" description="B5" evidence="15">
    <location>
        <begin position="288"/>
        <end position="361"/>
    </location>
</feature>
<dbReference type="NCBIfam" id="TIGR00472">
    <property type="entry name" value="pheT_bact"/>
    <property type="match status" value="1"/>
</dbReference>
<dbReference type="HAMAP" id="MF_00283">
    <property type="entry name" value="Phe_tRNA_synth_beta1"/>
    <property type="match status" value="1"/>
</dbReference>
<comment type="caution">
    <text evidence="16">The sequence shown here is derived from an EMBL/GenBank/DDBJ whole genome shotgun (WGS) entry which is preliminary data.</text>
</comment>
<evidence type="ECO:0000256" key="6">
    <source>
        <dbReference type="ARBA" id="ARBA00022723"/>
    </source>
</evidence>
<accession>A0A5C6C8F3</accession>
<dbReference type="Proteomes" id="UP000316304">
    <property type="component" value="Unassembled WGS sequence"/>
</dbReference>
<dbReference type="SUPFAM" id="SSF54991">
    <property type="entry name" value="Anticodon-binding domain of PheRS"/>
    <property type="match status" value="1"/>
</dbReference>
<dbReference type="InterPro" id="IPR005147">
    <property type="entry name" value="tRNA_synthase_B5-dom"/>
</dbReference>
<keyword evidence="17" id="KW-1185">Reference proteome</keyword>
<dbReference type="GO" id="GO:0000287">
    <property type="term" value="F:magnesium ion binding"/>
    <property type="evidence" value="ECO:0007669"/>
    <property type="project" value="UniProtKB-UniRule"/>
</dbReference>
<evidence type="ECO:0000256" key="4">
    <source>
        <dbReference type="ARBA" id="ARBA00022490"/>
    </source>
</evidence>
<evidence type="ECO:0000259" key="14">
    <source>
        <dbReference type="PROSITE" id="PS51447"/>
    </source>
</evidence>
<proteinExistence type="inferred from homology"/>
<evidence type="ECO:0000256" key="9">
    <source>
        <dbReference type="ARBA" id="ARBA00022842"/>
    </source>
</evidence>
<comment type="catalytic activity">
    <reaction evidence="12 13">
        <text>tRNA(Phe) + L-phenylalanine + ATP = L-phenylalanyl-tRNA(Phe) + AMP + diphosphate + H(+)</text>
        <dbReference type="Rhea" id="RHEA:19413"/>
        <dbReference type="Rhea" id="RHEA-COMP:9668"/>
        <dbReference type="Rhea" id="RHEA-COMP:9699"/>
        <dbReference type="ChEBI" id="CHEBI:15378"/>
        <dbReference type="ChEBI" id="CHEBI:30616"/>
        <dbReference type="ChEBI" id="CHEBI:33019"/>
        <dbReference type="ChEBI" id="CHEBI:58095"/>
        <dbReference type="ChEBI" id="CHEBI:78442"/>
        <dbReference type="ChEBI" id="CHEBI:78531"/>
        <dbReference type="ChEBI" id="CHEBI:456215"/>
        <dbReference type="EC" id="6.1.1.20"/>
    </reaction>
</comment>
<dbReference type="InterPro" id="IPR045060">
    <property type="entry name" value="Phe-tRNA-ligase_IIc_bsu"/>
</dbReference>
<dbReference type="PANTHER" id="PTHR10947">
    <property type="entry name" value="PHENYLALANYL-TRNA SYNTHETASE BETA CHAIN AND LEUCINE-RICH REPEAT-CONTAINING PROTEIN 47"/>
    <property type="match status" value="1"/>
</dbReference>
<evidence type="ECO:0000313" key="16">
    <source>
        <dbReference type="EMBL" id="TWU20442.1"/>
    </source>
</evidence>
<dbReference type="Pfam" id="PF17759">
    <property type="entry name" value="tRNA_synthFbeta"/>
    <property type="match status" value="1"/>
</dbReference>
<dbReference type="GO" id="GO:0005524">
    <property type="term" value="F:ATP binding"/>
    <property type="evidence" value="ECO:0007669"/>
    <property type="project" value="UniProtKB-UniRule"/>
</dbReference>
<dbReference type="GO" id="GO:0003723">
    <property type="term" value="F:RNA binding"/>
    <property type="evidence" value="ECO:0007669"/>
    <property type="project" value="InterPro"/>
</dbReference>
<evidence type="ECO:0000313" key="17">
    <source>
        <dbReference type="Proteomes" id="UP000316304"/>
    </source>
</evidence>
<evidence type="ECO:0000256" key="13">
    <source>
        <dbReference type="HAMAP-Rule" id="MF_00283"/>
    </source>
</evidence>
<dbReference type="AlphaFoldDB" id="A0A5C6C8F3"/>
<dbReference type="PANTHER" id="PTHR10947:SF0">
    <property type="entry name" value="PHENYLALANINE--TRNA LIGASE BETA SUBUNIT"/>
    <property type="match status" value="1"/>
</dbReference>
<evidence type="ECO:0000256" key="10">
    <source>
        <dbReference type="ARBA" id="ARBA00022917"/>
    </source>
</evidence>
<evidence type="ECO:0000256" key="11">
    <source>
        <dbReference type="ARBA" id="ARBA00023146"/>
    </source>
</evidence>
<dbReference type="InterPro" id="IPR041616">
    <property type="entry name" value="PheRS_beta_core"/>
</dbReference>
<evidence type="ECO:0000256" key="12">
    <source>
        <dbReference type="ARBA" id="ARBA00049255"/>
    </source>
</evidence>
<evidence type="ECO:0000256" key="3">
    <source>
        <dbReference type="ARBA" id="ARBA00011209"/>
    </source>
</evidence>
<dbReference type="PROSITE" id="PS51447">
    <property type="entry name" value="FDX_ACB"/>
    <property type="match status" value="1"/>
</dbReference>
<evidence type="ECO:0000256" key="2">
    <source>
        <dbReference type="ARBA" id="ARBA00008653"/>
    </source>
</evidence>
<keyword evidence="6 13" id="KW-0479">Metal-binding</keyword>
<name>A0A5C6C8F3_9BACT</name>
<evidence type="ECO:0000256" key="8">
    <source>
        <dbReference type="ARBA" id="ARBA00022840"/>
    </source>
</evidence>
<dbReference type="FunFam" id="3.30.56.10:FF:000002">
    <property type="entry name" value="Phenylalanine--tRNA ligase beta subunit"/>
    <property type="match status" value="1"/>
</dbReference>
<sequence>MLVSWNWLSRYLDLPMSHEELALRLSLSGLNHEETTTVDGDVVIDLEVTSNRGDCLGHLGVAREIGVLYDLNVKTPEIELSESGPKIESLLSVENQYTEACPRYTARVIQGIKVGPSPEWMANALKAVGIGVVNNVVDATNYVMMECGQPLHAFDYSKIAEQKVVVRQAAKKETIEAIDHRNYELDEAMCVIADAKSAQAVAGVMGGAVSEVDDATSDVVIEAAVFTPLLVRRAARKLKLQSPSSYRFERRVDPVGVDWASRRVCQLILETAGGQLAQGVIDTAPEITPNAPVTLRLSQVERVLGIKIDREEIERILVKLGCQHDSGSDTYVPPSWRHDLGREADLIEEVARIHGYENIPEDAPIPVAPSSKRDFDVAMERVRLVMTSAGYSEAMTPSIVTNKLDESLSPWTELAALKTETAMLKGARTLRRSLIPSLLEGRANNWASASIHADLFEIAHIYLPQKSNEALPSEQYSLAMVSGCDYLEMKGAIETLCQRMGIADAVQVKAIERSGFAKGAVVEVSCGTRMVGYLGIVDPKVLKSWKLPAPVVAAEFSLPTLLQAASLVPQQQSVSMFPSVERDLNFVVAESVRWSELERVVRAAVGDELAGVRYCETYRDEAKDGKDRKRVLMSVSLQLHDGTLSGEQADQLIGQVIGACKKELAAELLS</sequence>
<dbReference type="Gene3D" id="3.30.56.10">
    <property type="match status" value="2"/>
</dbReference>
<dbReference type="InterPro" id="IPR045864">
    <property type="entry name" value="aa-tRNA-synth_II/BPL/LPL"/>
</dbReference>
<feature type="binding site" evidence="13">
    <location>
        <position position="348"/>
    </location>
    <ligand>
        <name>Mg(2+)</name>
        <dbReference type="ChEBI" id="CHEBI:18420"/>
        <note>shared with alpha subunit</note>
    </ligand>
</feature>
<evidence type="ECO:0000256" key="7">
    <source>
        <dbReference type="ARBA" id="ARBA00022741"/>
    </source>
</evidence>
<comment type="cofactor">
    <cofactor evidence="13">
        <name>Mg(2+)</name>
        <dbReference type="ChEBI" id="CHEBI:18420"/>
    </cofactor>
    <text evidence="13">Binds 2 magnesium ions per tetramer.</text>
</comment>
<evidence type="ECO:0000256" key="1">
    <source>
        <dbReference type="ARBA" id="ARBA00004496"/>
    </source>
</evidence>
<dbReference type="InterPro" id="IPR004532">
    <property type="entry name" value="Phe-tRNA-ligase_IIc_bsu_bact"/>
</dbReference>
<dbReference type="PROSITE" id="PS51483">
    <property type="entry name" value="B5"/>
    <property type="match status" value="1"/>
</dbReference>
<dbReference type="SUPFAM" id="SSF55681">
    <property type="entry name" value="Class II aaRS and biotin synthetases"/>
    <property type="match status" value="1"/>
</dbReference>
<protein>
    <recommendedName>
        <fullName evidence="13">Phenylalanine--tRNA ligase beta subunit</fullName>
        <ecNumber evidence="13">6.1.1.20</ecNumber>
    </recommendedName>
    <alternativeName>
        <fullName evidence="13">Phenylalanyl-tRNA synthetase beta subunit</fullName>
        <shortName evidence="13">PheRS</shortName>
    </alternativeName>
</protein>
<dbReference type="FunFam" id="3.50.40.10:FF:000001">
    <property type="entry name" value="Phenylalanine--tRNA ligase beta subunit"/>
    <property type="match status" value="1"/>
</dbReference>
<feature type="binding site" evidence="13">
    <location>
        <position position="349"/>
    </location>
    <ligand>
        <name>Mg(2+)</name>
        <dbReference type="ChEBI" id="CHEBI:18420"/>
        <note>shared with alpha subunit</note>
    </ligand>
</feature>
<keyword evidence="10 13" id="KW-0648">Protein biosynthesis</keyword>
<dbReference type="GO" id="GO:0004826">
    <property type="term" value="F:phenylalanine-tRNA ligase activity"/>
    <property type="evidence" value="ECO:0007669"/>
    <property type="project" value="UniProtKB-UniRule"/>
</dbReference>
<dbReference type="GO" id="GO:0006432">
    <property type="term" value="P:phenylalanyl-tRNA aminoacylation"/>
    <property type="evidence" value="ECO:0007669"/>
    <property type="project" value="UniProtKB-UniRule"/>
</dbReference>
<dbReference type="RefSeq" id="WP_146596391.1">
    <property type="nucleotide sequence ID" value="NZ_SJPT01000008.1"/>
</dbReference>
<comment type="subcellular location">
    <subcellularLocation>
        <location evidence="1 13">Cytoplasm</location>
    </subcellularLocation>
</comment>
<dbReference type="SMART" id="SM00873">
    <property type="entry name" value="B3_4"/>
    <property type="match status" value="1"/>
</dbReference>
<dbReference type="Gene3D" id="3.50.40.10">
    <property type="entry name" value="Phenylalanyl-trna Synthetase, Chain B, domain 3"/>
    <property type="match status" value="1"/>
</dbReference>
<dbReference type="Gene3D" id="3.30.930.10">
    <property type="entry name" value="Bira Bifunctional Protein, Domain 2"/>
    <property type="match status" value="1"/>
</dbReference>
<feature type="binding site" evidence="13">
    <location>
        <position position="339"/>
    </location>
    <ligand>
        <name>Mg(2+)</name>
        <dbReference type="ChEBI" id="CHEBI:18420"/>
        <note>shared with alpha subunit</note>
    </ligand>
</feature>
<dbReference type="SUPFAM" id="SSF46955">
    <property type="entry name" value="Putative DNA-binding domain"/>
    <property type="match status" value="2"/>
</dbReference>